<comment type="caution">
    <text evidence="1">Lacks conserved residue(s) required for the propagation of feature annotation.</text>
</comment>
<keyword evidence="4" id="KW-1185">Reference proteome</keyword>
<dbReference type="RefSeq" id="WP_068148482.1">
    <property type="nucleotide sequence ID" value="NZ_JBHSCR010000001.1"/>
</dbReference>
<organism evidence="3 4">
    <name type="scientific">Kordiimonas lipolytica</name>
    <dbReference type="NCBI Taxonomy" id="1662421"/>
    <lineage>
        <taxon>Bacteria</taxon>
        <taxon>Pseudomonadati</taxon>
        <taxon>Pseudomonadota</taxon>
        <taxon>Alphaproteobacteria</taxon>
        <taxon>Kordiimonadales</taxon>
        <taxon>Kordiimonadaceae</taxon>
        <taxon>Kordiimonas</taxon>
    </lineage>
</organism>
<dbReference type="InterPro" id="IPR011146">
    <property type="entry name" value="HIT-like"/>
</dbReference>
<evidence type="ECO:0000259" key="2">
    <source>
        <dbReference type="PROSITE" id="PS51084"/>
    </source>
</evidence>
<dbReference type="PROSITE" id="PS51084">
    <property type="entry name" value="HIT_2"/>
    <property type="match status" value="1"/>
</dbReference>
<protein>
    <submittedName>
        <fullName evidence="3">HIT domain-containing protein</fullName>
    </submittedName>
</protein>
<name>A0ABV8U8G6_9PROT</name>
<gene>
    <name evidence="3" type="ORF">ACFO5Q_02775</name>
</gene>
<reference evidence="4" key="1">
    <citation type="journal article" date="2019" name="Int. J. Syst. Evol. Microbiol.">
        <title>The Global Catalogue of Microorganisms (GCM) 10K type strain sequencing project: providing services to taxonomists for standard genome sequencing and annotation.</title>
        <authorList>
            <consortium name="The Broad Institute Genomics Platform"/>
            <consortium name="The Broad Institute Genome Sequencing Center for Infectious Disease"/>
            <person name="Wu L."/>
            <person name="Ma J."/>
        </authorList>
    </citation>
    <scope>NUCLEOTIDE SEQUENCE [LARGE SCALE GENOMIC DNA]</scope>
    <source>
        <strain evidence="4">CGMCC 1.15304</strain>
    </source>
</reference>
<comment type="caution">
    <text evidence="3">The sequence shown here is derived from an EMBL/GenBank/DDBJ whole genome shotgun (WGS) entry which is preliminary data.</text>
</comment>
<dbReference type="SUPFAM" id="SSF54197">
    <property type="entry name" value="HIT-like"/>
    <property type="match status" value="1"/>
</dbReference>
<feature type="domain" description="HIT" evidence="2">
    <location>
        <begin position="3"/>
        <end position="105"/>
    </location>
</feature>
<dbReference type="EMBL" id="JBHSCR010000001">
    <property type="protein sequence ID" value="MFC4346768.1"/>
    <property type="molecule type" value="Genomic_DNA"/>
</dbReference>
<dbReference type="InterPro" id="IPR036265">
    <property type="entry name" value="HIT-like_sf"/>
</dbReference>
<dbReference type="Pfam" id="PF01230">
    <property type="entry name" value="HIT"/>
    <property type="match status" value="1"/>
</dbReference>
<evidence type="ECO:0000313" key="3">
    <source>
        <dbReference type="EMBL" id="MFC4346768.1"/>
    </source>
</evidence>
<accession>A0ABV8U8G6</accession>
<evidence type="ECO:0000256" key="1">
    <source>
        <dbReference type="PROSITE-ProRule" id="PRU00464"/>
    </source>
</evidence>
<sequence>MTDFTLHPQLAKDTVFVTKLKLCRVLLITDATYPWLVLVPERKDIREIHQLDDDDQQNLMREITRVAECLEALVGADKMNVAALGNMVPQLHVHIIARFEGDPAWPGPVWGAVPATPYEPHQLDATVSSIRDALEHG</sequence>
<proteinExistence type="predicted"/>
<dbReference type="Gene3D" id="3.30.428.10">
    <property type="entry name" value="HIT-like"/>
    <property type="match status" value="1"/>
</dbReference>
<dbReference type="Proteomes" id="UP001595776">
    <property type="component" value="Unassembled WGS sequence"/>
</dbReference>
<dbReference type="PIRSF" id="PIRSF000714">
    <property type="entry name" value="HIT"/>
    <property type="match status" value="1"/>
</dbReference>
<evidence type="ECO:0000313" key="4">
    <source>
        <dbReference type="Proteomes" id="UP001595776"/>
    </source>
</evidence>
<dbReference type="InterPro" id="IPR026026">
    <property type="entry name" value="HIT_Hint"/>
</dbReference>